<keyword evidence="9 16" id="KW-0675">Receptor</keyword>
<name>A0A2V1JX68_9BURK</name>
<dbReference type="InterPro" id="IPR037066">
    <property type="entry name" value="Plug_dom_sf"/>
</dbReference>
<dbReference type="PANTHER" id="PTHR30069:SF29">
    <property type="entry name" value="HEMOGLOBIN AND HEMOGLOBIN-HAPTOGLOBIN-BINDING PROTEIN 1-RELATED"/>
    <property type="match status" value="1"/>
</dbReference>
<comment type="similarity">
    <text evidence="2 11 12">Belongs to the TonB-dependent receptor family.</text>
</comment>
<dbReference type="Gene3D" id="2.40.170.20">
    <property type="entry name" value="TonB-dependent receptor, beta-barrel domain"/>
    <property type="match status" value="1"/>
</dbReference>
<dbReference type="GO" id="GO:0009279">
    <property type="term" value="C:cell outer membrane"/>
    <property type="evidence" value="ECO:0007669"/>
    <property type="project" value="UniProtKB-SubCell"/>
</dbReference>
<dbReference type="Pfam" id="PF00593">
    <property type="entry name" value="TonB_dep_Rec_b-barrel"/>
    <property type="match status" value="1"/>
</dbReference>
<organism evidence="16 17">
    <name type="scientific">Corticimicrobacter populi</name>
    <dbReference type="NCBI Taxonomy" id="2175229"/>
    <lineage>
        <taxon>Bacteria</taxon>
        <taxon>Pseudomonadati</taxon>
        <taxon>Pseudomonadota</taxon>
        <taxon>Betaproteobacteria</taxon>
        <taxon>Burkholderiales</taxon>
        <taxon>Alcaligenaceae</taxon>
        <taxon>Corticimicrobacter</taxon>
    </lineage>
</organism>
<evidence type="ECO:0000313" key="16">
    <source>
        <dbReference type="EMBL" id="PWF21813.1"/>
    </source>
</evidence>
<keyword evidence="17" id="KW-1185">Reference proteome</keyword>
<feature type="signal peptide" evidence="13">
    <location>
        <begin position="1"/>
        <end position="35"/>
    </location>
</feature>
<keyword evidence="8 11" id="KW-0472">Membrane</keyword>
<evidence type="ECO:0000256" key="13">
    <source>
        <dbReference type="SAM" id="SignalP"/>
    </source>
</evidence>
<keyword evidence="6 13" id="KW-0732">Signal</keyword>
<keyword evidence="4 11" id="KW-1134">Transmembrane beta strand</keyword>
<dbReference type="InterPro" id="IPR036942">
    <property type="entry name" value="Beta-barrel_TonB_sf"/>
</dbReference>
<evidence type="ECO:0000256" key="6">
    <source>
        <dbReference type="ARBA" id="ARBA00022729"/>
    </source>
</evidence>
<keyword evidence="10 11" id="KW-0998">Cell outer membrane</keyword>
<evidence type="ECO:0000256" key="9">
    <source>
        <dbReference type="ARBA" id="ARBA00023170"/>
    </source>
</evidence>
<dbReference type="InterPro" id="IPR039426">
    <property type="entry name" value="TonB-dep_rcpt-like"/>
</dbReference>
<evidence type="ECO:0000256" key="10">
    <source>
        <dbReference type="ARBA" id="ARBA00023237"/>
    </source>
</evidence>
<dbReference type="CDD" id="cd01347">
    <property type="entry name" value="ligand_gated_channel"/>
    <property type="match status" value="1"/>
</dbReference>
<comment type="caution">
    <text evidence="16">The sequence shown here is derived from an EMBL/GenBank/DDBJ whole genome shotgun (WGS) entry which is preliminary data.</text>
</comment>
<dbReference type="InterPro" id="IPR000531">
    <property type="entry name" value="Beta-barrel_TonB"/>
</dbReference>
<dbReference type="InterPro" id="IPR012910">
    <property type="entry name" value="Plug_dom"/>
</dbReference>
<keyword evidence="5 11" id="KW-0812">Transmembrane</keyword>
<dbReference type="GO" id="GO:0044718">
    <property type="term" value="P:siderophore transmembrane transport"/>
    <property type="evidence" value="ECO:0007669"/>
    <property type="project" value="TreeGrafter"/>
</dbReference>
<sequence length="715" mass="79924">MTIRYYPLSSTRYRPACLTALASALLCLGVQPALANNTATGNQNVFTLGTIAVQGARQTEAEKAETVVDRETIDLLEKKDVGTALSLAPGVFYNRPQGGRYESNVIVRGYDLRSVPIFVDGIPVYIPYDGYSDLGRFTTADISEINVAKGYSSVMYGHNTLGGAINIVSLRPQSELDASAIVGTATGNVSEAAVNVGTRQENWYLQAGLSHYEQKYTRLAENFVGTDARGNEVDSDKYNYRTRDRRGSLRLGYTPNATDEYVVSYSKQEAVKLPGQTGSNGFVPTVWAWPKWDRETVSFVSNTRFLDNKFYIKPRVYYDKFDNTMDWWRGMPQGSHYRDKAFGASLELGTEIIENHLLKAMISYKDEEHRSFNTDIHSGATLPNTDEKVTQEFFSVALEDTWTISNHWETQIGALYTRRKSDASDVGINTQNLINQYPAAGSMLNPSIDTIDPQAALFYKPDEDHTWRASIARKTRFPSFKQAYSNYAAGSTARCPSGATTCTPGSSVPSMTLQNPGLAPEKAMHYELGYAGRPLPDLYMDASVYYSESKDAFGRTDRDFVTFPGYAVSQNVNLDGKTERKGLDLSLNYTFAPRLSVGLNYSYLHIRNKDDSSYRFTDMPEHFGIAYADIRATEWLTVTPSIEYRGSSYYDTKGEDKNPGYAITNLKFSVTPPAWKNATFSIGVENLFNKDYRAFDDEYASPGRSFFANLRVSYN</sequence>
<protein>
    <submittedName>
        <fullName evidence="16">TonB-dependent receptor</fullName>
    </submittedName>
</protein>
<evidence type="ECO:0000256" key="8">
    <source>
        <dbReference type="ARBA" id="ARBA00023136"/>
    </source>
</evidence>
<dbReference type="PROSITE" id="PS52016">
    <property type="entry name" value="TONB_DEPENDENT_REC_3"/>
    <property type="match status" value="1"/>
</dbReference>
<feature type="domain" description="TonB-dependent receptor plug" evidence="15">
    <location>
        <begin position="59"/>
        <end position="164"/>
    </location>
</feature>
<evidence type="ECO:0000256" key="1">
    <source>
        <dbReference type="ARBA" id="ARBA00004571"/>
    </source>
</evidence>
<evidence type="ECO:0000256" key="7">
    <source>
        <dbReference type="ARBA" id="ARBA00023077"/>
    </source>
</evidence>
<proteinExistence type="inferred from homology"/>
<evidence type="ECO:0000256" key="3">
    <source>
        <dbReference type="ARBA" id="ARBA00022448"/>
    </source>
</evidence>
<dbReference type="GO" id="GO:0015344">
    <property type="term" value="F:siderophore uptake transmembrane transporter activity"/>
    <property type="evidence" value="ECO:0007669"/>
    <property type="project" value="TreeGrafter"/>
</dbReference>
<gene>
    <name evidence="16" type="ORF">DD235_13500</name>
</gene>
<dbReference type="RefSeq" id="WP_109062629.1">
    <property type="nucleotide sequence ID" value="NZ_QETA01000006.1"/>
</dbReference>
<keyword evidence="3 11" id="KW-0813">Transport</keyword>
<dbReference type="Gene3D" id="2.170.130.10">
    <property type="entry name" value="TonB-dependent receptor, plug domain"/>
    <property type="match status" value="1"/>
</dbReference>
<dbReference type="AlphaFoldDB" id="A0A2V1JX68"/>
<evidence type="ECO:0000259" key="14">
    <source>
        <dbReference type="Pfam" id="PF00593"/>
    </source>
</evidence>
<evidence type="ECO:0000256" key="2">
    <source>
        <dbReference type="ARBA" id="ARBA00009810"/>
    </source>
</evidence>
<feature type="chain" id="PRO_5016065695" evidence="13">
    <location>
        <begin position="36"/>
        <end position="715"/>
    </location>
</feature>
<evidence type="ECO:0000256" key="11">
    <source>
        <dbReference type="PROSITE-ProRule" id="PRU01360"/>
    </source>
</evidence>
<dbReference type="Proteomes" id="UP000245212">
    <property type="component" value="Unassembled WGS sequence"/>
</dbReference>
<evidence type="ECO:0000259" key="15">
    <source>
        <dbReference type="Pfam" id="PF07715"/>
    </source>
</evidence>
<reference evidence="17" key="1">
    <citation type="submission" date="2018-05" db="EMBL/GenBank/DDBJ databases">
        <authorList>
            <person name="Li Y."/>
        </authorList>
    </citation>
    <scope>NUCLEOTIDE SEQUENCE [LARGE SCALE GENOMIC DNA]</scope>
    <source>
        <strain evidence="17">3d-2-2</strain>
    </source>
</reference>
<dbReference type="Pfam" id="PF07715">
    <property type="entry name" value="Plug"/>
    <property type="match status" value="1"/>
</dbReference>
<dbReference type="SUPFAM" id="SSF56935">
    <property type="entry name" value="Porins"/>
    <property type="match status" value="1"/>
</dbReference>
<dbReference type="EMBL" id="QETA01000006">
    <property type="protein sequence ID" value="PWF21813.1"/>
    <property type="molecule type" value="Genomic_DNA"/>
</dbReference>
<feature type="domain" description="TonB-dependent receptor-like beta-barrel" evidence="14">
    <location>
        <begin position="236"/>
        <end position="687"/>
    </location>
</feature>
<evidence type="ECO:0000256" key="12">
    <source>
        <dbReference type="RuleBase" id="RU003357"/>
    </source>
</evidence>
<comment type="subcellular location">
    <subcellularLocation>
        <location evidence="1 11">Cell outer membrane</location>
        <topology evidence="1 11">Multi-pass membrane protein</topology>
    </subcellularLocation>
</comment>
<accession>A0A2V1JX68</accession>
<evidence type="ECO:0000256" key="4">
    <source>
        <dbReference type="ARBA" id="ARBA00022452"/>
    </source>
</evidence>
<keyword evidence="7 12" id="KW-0798">TonB box</keyword>
<evidence type="ECO:0000313" key="17">
    <source>
        <dbReference type="Proteomes" id="UP000245212"/>
    </source>
</evidence>
<dbReference type="PANTHER" id="PTHR30069">
    <property type="entry name" value="TONB-DEPENDENT OUTER MEMBRANE RECEPTOR"/>
    <property type="match status" value="1"/>
</dbReference>
<evidence type="ECO:0000256" key="5">
    <source>
        <dbReference type="ARBA" id="ARBA00022692"/>
    </source>
</evidence>